<dbReference type="SMART" id="SM00342">
    <property type="entry name" value="HTH_ARAC"/>
    <property type="match status" value="1"/>
</dbReference>
<dbReference type="PANTHER" id="PTHR46796">
    <property type="entry name" value="HTH-TYPE TRANSCRIPTIONAL ACTIVATOR RHAS-RELATED"/>
    <property type="match status" value="1"/>
</dbReference>
<sequence>MHLSATAWLTIASVAKTNSGQTAGRAPATRVNPGQKAKASFPEGAVIYYWPRGILLLAPSFIVDHGEQPNRRPSIRVMIALRAPFEIEFSNGSWLKTRAVLMSSDVRRRQIIARNSGYVLLDMAVSTPEYTTLSLFMAGQSVVPLDLEVFDTLMPRLEQAYVGELDGEGIPDLRRDMVHAITGVYPCTPDYDPRVEPALGVIQQRRLEDVSLNAIAEEVHLSPDRLRHLFKEQVGYTVSHFARTTAVWKALSAWSEGQLLTELAHEFGFHDSSHFSHAYKEMFGFHPGMIMSGRHFKVIACD</sequence>
<dbReference type="PROSITE" id="PS01124">
    <property type="entry name" value="HTH_ARAC_FAMILY_2"/>
    <property type="match status" value="1"/>
</dbReference>
<keyword evidence="6" id="KW-1185">Reference proteome</keyword>
<evidence type="ECO:0000313" key="5">
    <source>
        <dbReference type="EMBL" id="BBZ12077.1"/>
    </source>
</evidence>
<dbReference type="RefSeq" id="WP_139799681.1">
    <property type="nucleotide sequence ID" value="NZ_AP022606.1"/>
</dbReference>
<proteinExistence type="predicted"/>
<gene>
    <name evidence="5" type="ORF">MBRA_22720</name>
</gene>
<dbReference type="InterPro" id="IPR018060">
    <property type="entry name" value="HTH_AraC"/>
</dbReference>
<protein>
    <recommendedName>
        <fullName evidence="4">HTH araC/xylS-type domain-containing protein</fullName>
    </recommendedName>
</protein>
<feature type="domain" description="HTH araC/xylS-type" evidence="4">
    <location>
        <begin position="196"/>
        <end position="293"/>
    </location>
</feature>
<keyword evidence="2" id="KW-0238">DNA-binding</keyword>
<dbReference type="InterPro" id="IPR009057">
    <property type="entry name" value="Homeodomain-like_sf"/>
</dbReference>
<organism evidence="5 6">
    <name type="scientific">Mycobacterium branderi</name>
    <dbReference type="NCBI Taxonomy" id="43348"/>
    <lineage>
        <taxon>Bacteria</taxon>
        <taxon>Bacillati</taxon>
        <taxon>Actinomycetota</taxon>
        <taxon>Actinomycetes</taxon>
        <taxon>Mycobacteriales</taxon>
        <taxon>Mycobacteriaceae</taxon>
        <taxon>Mycobacterium</taxon>
    </lineage>
</organism>
<accession>A0ABN6B308</accession>
<dbReference type="EMBL" id="AP022606">
    <property type="protein sequence ID" value="BBZ12077.1"/>
    <property type="molecule type" value="Genomic_DNA"/>
</dbReference>
<dbReference type="InterPro" id="IPR050204">
    <property type="entry name" value="AraC_XylS_family_regulators"/>
</dbReference>
<name>A0ABN6B308_9MYCO</name>
<dbReference type="SUPFAM" id="SSF46689">
    <property type="entry name" value="Homeodomain-like"/>
    <property type="match status" value="2"/>
</dbReference>
<reference evidence="5 6" key="1">
    <citation type="journal article" date="2019" name="Emerg. Microbes Infect.">
        <title>Comprehensive subspecies identification of 175 nontuberculous mycobacteria species based on 7547 genomic profiles.</title>
        <authorList>
            <person name="Matsumoto Y."/>
            <person name="Kinjo T."/>
            <person name="Motooka D."/>
            <person name="Nabeya D."/>
            <person name="Jung N."/>
            <person name="Uechi K."/>
            <person name="Horii T."/>
            <person name="Iida T."/>
            <person name="Fujita J."/>
            <person name="Nakamura S."/>
        </authorList>
    </citation>
    <scope>NUCLEOTIDE SEQUENCE [LARGE SCALE GENOMIC DNA]</scope>
    <source>
        <strain evidence="5 6">JCM 12687</strain>
    </source>
</reference>
<keyword evidence="1" id="KW-0805">Transcription regulation</keyword>
<evidence type="ECO:0000259" key="4">
    <source>
        <dbReference type="PROSITE" id="PS01124"/>
    </source>
</evidence>
<dbReference type="Proteomes" id="UP000467379">
    <property type="component" value="Chromosome"/>
</dbReference>
<evidence type="ECO:0000256" key="3">
    <source>
        <dbReference type="ARBA" id="ARBA00023163"/>
    </source>
</evidence>
<evidence type="ECO:0000313" key="6">
    <source>
        <dbReference type="Proteomes" id="UP000467379"/>
    </source>
</evidence>
<evidence type="ECO:0000256" key="2">
    <source>
        <dbReference type="ARBA" id="ARBA00023125"/>
    </source>
</evidence>
<dbReference type="Gene3D" id="1.10.10.60">
    <property type="entry name" value="Homeodomain-like"/>
    <property type="match status" value="1"/>
</dbReference>
<keyword evidence="3" id="KW-0804">Transcription</keyword>
<evidence type="ECO:0000256" key="1">
    <source>
        <dbReference type="ARBA" id="ARBA00023015"/>
    </source>
</evidence>
<dbReference type="PANTHER" id="PTHR46796:SF13">
    <property type="entry name" value="HTH-TYPE TRANSCRIPTIONAL ACTIVATOR RHAS"/>
    <property type="match status" value="1"/>
</dbReference>
<dbReference type="Pfam" id="PF12833">
    <property type="entry name" value="HTH_18"/>
    <property type="match status" value="1"/>
</dbReference>